<evidence type="ECO:0000313" key="3">
    <source>
        <dbReference type="Proteomes" id="UP000622533"/>
    </source>
</evidence>
<feature type="transmembrane region" description="Helical" evidence="1">
    <location>
        <begin position="96"/>
        <end position="129"/>
    </location>
</feature>
<keyword evidence="3" id="KW-1185">Reference proteome</keyword>
<keyword evidence="1" id="KW-0812">Transmembrane</keyword>
<name>A0A8J7DBX4_DESMC</name>
<proteinExistence type="predicted"/>
<dbReference type="EMBL" id="JADEXS010000251">
    <property type="protein sequence ID" value="MBE9024301.1"/>
    <property type="molecule type" value="Genomic_DNA"/>
</dbReference>
<evidence type="ECO:0000313" key="2">
    <source>
        <dbReference type="EMBL" id="MBE9024301.1"/>
    </source>
</evidence>
<keyword evidence="2" id="KW-0418">Kinase</keyword>
<feature type="transmembrane region" description="Helical" evidence="1">
    <location>
        <begin position="64"/>
        <end position="90"/>
    </location>
</feature>
<reference evidence="2" key="1">
    <citation type="submission" date="2020-10" db="EMBL/GenBank/DDBJ databases">
        <authorList>
            <person name="Castelo-Branco R."/>
            <person name="Eusebio N."/>
            <person name="Adriana R."/>
            <person name="Vieira A."/>
            <person name="Brugerolle De Fraissinette N."/>
            <person name="Rezende De Castro R."/>
            <person name="Schneider M.P."/>
            <person name="Vasconcelos V."/>
            <person name="Leao P.N."/>
        </authorList>
    </citation>
    <scope>NUCLEOTIDE SEQUENCE</scope>
    <source>
        <strain evidence="2">LEGE 12446</strain>
    </source>
</reference>
<protein>
    <submittedName>
        <fullName evidence="2">Histidine kinase</fullName>
    </submittedName>
</protein>
<accession>A0A8J7DBX4</accession>
<dbReference type="PANTHER" id="PTHR36109:SF2">
    <property type="entry name" value="MEMBRANE PROTEIN"/>
    <property type="match status" value="1"/>
</dbReference>
<keyword evidence="2" id="KW-0808">Transferase</keyword>
<sequence>MVVGVHKRAVGVFSNRRDVEHALHELKNAGFDMNRVSVITRDGEGDDIAGAEVRDRVGDKSDEGAAVGAVSGGALGGLTGLLVGLGTLAIPGIGPIMLAGAAATTLATTLAGAGIGAVAGSLLGALIGLGIPEERAKVYDERVKRGQYLVILDGTDAEIAKAEAILRNRGIEEFGIYDHPDSTHPTTGVAHQDVVSGKYAVGYFSHRRDAEAAINDLRKAGFPLSQISLIHRDSLGREPFAGVHVSDRWDSTRWRLPDNRTHFYNERINQGDYIILVSGTEAEIQRAAAIISQHGIQQWQIFDPTGYTPATRPQQVSKRAIGVFSHRRDAETALTELRDAGFSMNRVSIIAKDRNVHGIAGVENRNVDTGNKADEGAKTGAATGGVLGGLTGLLVGLGTLAIPGVGPVIAGGAVATAIATTLAGGAIGAAAGGIVGALVGLGIPEDRARVYGDRFQRGDYLVIVDGTEAEIHQAGAILKNRGIEEFAIYDATDLGEHRPGFDRGTHHNTGIFGSDRTNYSTEAHRDDPAVVIVDRREETI</sequence>
<gene>
    <name evidence="2" type="ORF">IQ276_18300</name>
</gene>
<dbReference type="InterPro" id="IPR052948">
    <property type="entry name" value="Low_temp-induced_all0457"/>
</dbReference>
<keyword evidence="1" id="KW-0472">Membrane</keyword>
<feature type="transmembrane region" description="Helical" evidence="1">
    <location>
        <begin position="381"/>
        <end position="402"/>
    </location>
</feature>
<dbReference type="AlphaFoldDB" id="A0A8J7DBX4"/>
<dbReference type="RefSeq" id="WP_193918588.1">
    <property type="nucleotide sequence ID" value="NZ_JADEXS020000001.1"/>
</dbReference>
<keyword evidence="1" id="KW-1133">Transmembrane helix</keyword>
<dbReference type="PANTHER" id="PTHR36109">
    <property type="entry name" value="MEMBRANE PROTEIN-RELATED"/>
    <property type="match status" value="1"/>
</dbReference>
<evidence type="ECO:0000256" key="1">
    <source>
        <dbReference type="SAM" id="Phobius"/>
    </source>
</evidence>
<feature type="transmembrane region" description="Helical" evidence="1">
    <location>
        <begin position="408"/>
        <end position="441"/>
    </location>
</feature>
<dbReference type="GO" id="GO:0016301">
    <property type="term" value="F:kinase activity"/>
    <property type="evidence" value="ECO:0007669"/>
    <property type="project" value="UniProtKB-KW"/>
</dbReference>
<comment type="caution">
    <text evidence="2">The sequence shown here is derived from an EMBL/GenBank/DDBJ whole genome shotgun (WGS) entry which is preliminary data.</text>
</comment>
<organism evidence="2 3">
    <name type="scientific">Desmonostoc muscorum LEGE 12446</name>
    <dbReference type="NCBI Taxonomy" id="1828758"/>
    <lineage>
        <taxon>Bacteria</taxon>
        <taxon>Bacillati</taxon>
        <taxon>Cyanobacteriota</taxon>
        <taxon>Cyanophyceae</taxon>
        <taxon>Nostocales</taxon>
        <taxon>Nostocaceae</taxon>
        <taxon>Desmonostoc</taxon>
    </lineage>
</organism>
<dbReference type="Proteomes" id="UP000622533">
    <property type="component" value="Unassembled WGS sequence"/>
</dbReference>